<dbReference type="InterPro" id="IPR023795">
    <property type="entry name" value="Serpin_CS"/>
</dbReference>
<dbReference type="AlphaFoldDB" id="A0A482WCX8"/>
<dbReference type="Pfam" id="PF00079">
    <property type="entry name" value="Serpin"/>
    <property type="match status" value="1"/>
</dbReference>
<evidence type="ECO:0000313" key="4">
    <source>
        <dbReference type="EMBL" id="RZC42489.1"/>
    </source>
</evidence>
<dbReference type="Proteomes" id="UP000292052">
    <property type="component" value="Unassembled WGS sequence"/>
</dbReference>
<feature type="non-terminal residue" evidence="4">
    <location>
        <position position="1"/>
    </location>
</feature>
<dbReference type="GO" id="GO:0004867">
    <property type="term" value="F:serine-type endopeptidase inhibitor activity"/>
    <property type="evidence" value="ECO:0007669"/>
    <property type="project" value="InterPro"/>
</dbReference>
<dbReference type="PROSITE" id="PS00284">
    <property type="entry name" value="SERPIN"/>
    <property type="match status" value="1"/>
</dbReference>
<dbReference type="EMBL" id="QDEB01007678">
    <property type="protein sequence ID" value="RZC42489.1"/>
    <property type="molecule type" value="Genomic_DNA"/>
</dbReference>
<dbReference type="InterPro" id="IPR000215">
    <property type="entry name" value="Serpin_fam"/>
</dbReference>
<dbReference type="OrthoDB" id="671595at2759"/>
<dbReference type="SMART" id="SM00093">
    <property type="entry name" value="SERPIN"/>
    <property type="match status" value="1"/>
</dbReference>
<dbReference type="InterPro" id="IPR023796">
    <property type="entry name" value="Serpin_dom"/>
</dbReference>
<feature type="domain" description="Serpin" evidence="3">
    <location>
        <begin position="1"/>
        <end position="221"/>
    </location>
</feature>
<dbReference type="GO" id="GO:0005615">
    <property type="term" value="C:extracellular space"/>
    <property type="evidence" value="ECO:0007669"/>
    <property type="project" value="InterPro"/>
</dbReference>
<evidence type="ECO:0000313" key="5">
    <source>
        <dbReference type="Proteomes" id="UP000292052"/>
    </source>
</evidence>
<reference evidence="4 5" key="1">
    <citation type="submission" date="2017-03" db="EMBL/GenBank/DDBJ databases">
        <title>Genome of the blue death feigning beetle - Asbolus verrucosus.</title>
        <authorList>
            <person name="Rider S.D."/>
        </authorList>
    </citation>
    <scope>NUCLEOTIDE SEQUENCE [LARGE SCALE GENOMIC DNA]</scope>
    <source>
        <strain evidence="4">Butters</strain>
        <tissue evidence="4">Head and leg muscle</tissue>
    </source>
</reference>
<dbReference type="InterPro" id="IPR036186">
    <property type="entry name" value="Serpin_sf"/>
</dbReference>
<comment type="caution">
    <text evidence="4">The sequence shown here is derived from an EMBL/GenBank/DDBJ whole genome shotgun (WGS) entry which is preliminary data.</text>
</comment>
<comment type="similarity">
    <text evidence="1 2">Belongs to the serpin family.</text>
</comment>
<gene>
    <name evidence="4" type="ORF">BDFB_013672</name>
</gene>
<feature type="non-terminal residue" evidence="4">
    <location>
        <position position="223"/>
    </location>
</feature>
<organism evidence="4 5">
    <name type="scientific">Asbolus verrucosus</name>
    <name type="common">Desert ironclad beetle</name>
    <dbReference type="NCBI Taxonomy" id="1661398"/>
    <lineage>
        <taxon>Eukaryota</taxon>
        <taxon>Metazoa</taxon>
        <taxon>Ecdysozoa</taxon>
        <taxon>Arthropoda</taxon>
        <taxon>Hexapoda</taxon>
        <taxon>Insecta</taxon>
        <taxon>Pterygota</taxon>
        <taxon>Neoptera</taxon>
        <taxon>Endopterygota</taxon>
        <taxon>Coleoptera</taxon>
        <taxon>Polyphaga</taxon>
        <taxon>Cucujiformia</taxon>
        <taxon>Tenebrionidae</taxon>
        <taxon>Pimeliinae</taxon>
        <taxon>Asbolus</taxon>
    </lineage>
</organism>
<keyword evidence="5" id="KW-1185">Reference proteome</keyword>
<accession>A0A482WCX8</accession>
<evidence type="ECO:0000256" key="1">
    <source>
        <dbReference type="ARBA" id="ARBA00009500"/>
    </source>
</evidence>
<dbReference type="PANTHER" id="PTHR11461:SF211">
    <property type="entry name" value="GH10112P-RELATED"/>
    <property type="match status" value="1"/>
</dbReference>
<evidence type="ECO:0000256" key="2">
    <source>
        <dbReference type="RuleBase" id="RU000411"/>
    </source>
</evidence>
<dbReference type="InterPro" id="IPR042185">
    <property type="entry name" value="Serpin_sf_2"/>
</dbReference>
<proteinExistence type="inferred from homology"/>
<dbReference type="Gene3D" id="2.30.39.10">
    <property type="entry name" value="Alpha-1-antitrypsin, domain 1"/>
    <property type="match status" value="2"/>
</dbReference>
<sequence>GLDKTTLLLVNALYFKGSWKHPFSKHSTEKKNFHKTAKNVIQVDTMRSSGKTFGYYENSQLKAKFLDLRFKGEGVALVIALPNEIEGLAALESHAEKVFGPHKFASETVEVALPKFKIETRTDFKDVLKKLGVNKTFSAEEADLSGIAGEKGDLFVNEVLQKAFIEVDEEGVEAAAATFVASPRMLMLRPPPARKFIADHPFMFYITVKNVIVFGGRVTEPSY</sequence>
<dbReference type="SUPFAM" id="SSF56574">
    <property type="entry name" value="Serpins"/>
    <property type="match status" value="1"/>
</dbReference>
<evidence type="ECO:0000259" key="3">
    <source>
        <dbReference type="SMART" id="SM00093"/>
    </source>
</evidence>
<dbReference type="PANTHER" id="PTHR11461">
    <property type="entry name" value="SERINE PROTEASE INHIBITOR, SERPIN"/>
    <property type="match status" value="1"/>
</dbReference>
<name>A0A482WCX8_ASBVE</name>
<protein>
    <submittedName>
        <fullName evidence="4">Serpin domain containing protein</fullName>
    </submittedName>
</protein>